<feature type="compositionally biased region" description="Pro residues" evidence="1">
    <location>
        <begin position="261"/>
        <end position="271"/>
    </location>
</feature>
<proteinExistence type="predicted"/>
<name>A0AAD2HIB8_9AGAR</name>
<dbReference type="PANTHER" id="PTHR47481">
    <property type="match status" value="1"/>
</dbReference>
<dbReference type="Pfam" id="PF14223">
    <property type="entry name" value="Retrotran_gag_2"/>
    <property type="match status" value="1"/>
</dbReference>
<keyword evidence="3" id="KW-1185">Reference proteome</keyword>
<dbReference type="Proteomes" id="UP001295794">
    <property type="component" value="Unassembled WGS sequence"/>
</dbReference>
<evidence type="ECO:0000313" key="3">
    <source>
        <dbReference type="Proteomes" id="UP001295794"/>
    </source>
</evidence>
<evidence type="ECO:0000256" key="1">
    <source>
        <dbReference type="SAM" id="MobiDB-lite"/>
    </source>
</evidence>
<sequence length="332" mass="36167">MAPTITSALTIVLTTVPMLGKDNWAKFGKGFKVFLLGVDALWVMGKGPKADESDQVALDRMLLPYLYTKIEEQYQPLLDDFESATAAWAALKAHFEKSSMSTRMAARAELHSISHDPIKEINVYIRAVGDAVKKLAAMGVSIDSTIHKDVLLMNLHPAFHTVRTILLARSPEPKLKDCITQLASSSSDPGVQKNPPSSACTARESTISYRFPSSSGSPSPPPIVPSLPDLAHQNEPGPSNPYLALPPPEDEIPNLGELPSEQPPSPPPTTPVPTMSGHHRITLAANPPYFDGDKSKYLGFVDTCTTYIVLIKWLNQELNLGPLTWIVQCSNH</sequence>
<organism evidence="2 3">
    <name type="scientific">Mycena citricolor</name>
    <dbReference type="NCBI Taxonomy" id="2018698"/>
    <lineage>
        <taxon>Eukaryota</taxon>
        <taxon>Fungi</taxon>
        <taxon>Dikarya</taxon>
        <taxon>Basidiomycota</taxon>
        <taxon>Agaricomycotina</taxon>
        <taxon>Agaricomycetes</taxon>
        <taxon>Agaricomycetidae</taxon>
        <taxon>Agaricales</taxon>
        <taxon>Marasmiineae</taxon>
        <taxon>Mycenaceae</taxon>
        <taxon>Mycena</taxon>
    </lineage>
</organism>
<protein>
    <submittedName>
        <fullName evidence="2">Uncharacterized protein</fullName>
    </submittedName>
</protein>
<reference evidence="2" key="1">
    <citation type="submission" date="2023-11" db="EMBL/GenBank/DDBJ databases">
        <authorList>
            <person name="De Vega J J."/>
            <person name="De Vega J J."/>
        </authorList>
    </citation>
    <scope>NUCLEOTIDE SEQUENCE</scope>
</reference>
<feature type="region of interest" description="Disordered" evidence="1">
    <location>
        <begin position="209"/>
        <end position="278"/>
    </location>
</feature>
<feature type="region of interest" description="Disordered" evidence="1">
    <location>
        <begin position="183"/>
        <end position="202"/>
    </location>
</feature>
<gene>
    <name evidence="2" type="ORF">MYCIT1_LOCUS24475</name>
</gene>
<dbReference type="EMBL" id="CAVNYO010000405">
    <property type="protein sequence ID" value="CAK5276322.1"/>
    <property type="molecule type" value="Genomic_DNA"/>
</dbReference>
<evidence type="ECO:0000313" key="2">
    <source>
        <dbReference type="EMBL" id="CAK5276322.1"/>
    </source>
</evidence>
<comment type="caution">
    <text evidence="2">The sequence shown here is derived from an EMBL/GenBank/DDBJ whole genome shotgun (WGS) entry which is preliminary data.</text>
</comment>
<dbReference type="AlphaFoldDB" id="A0AAD2HIB8"/>
<dbReference type="PANTHER" id="PTHR47481:SF41">
    <property type="entry name" value="COPIA-LIKE POLYPROTEIN_RETROTRANSPOSON"/>
    <property type="match status" value="1"/>
</dbReference>
<accession>A0AAD2HIB8</accession>